<keyword evidence="2" id="KW-1133">Transmembrane helix</keyword>
<keyword evidence="4" id="KW-1185">Reference proteome</keyword>
<sequence>MAADDKERARQLRAEARRRRRDEALRRYRERTASDEPSPEAAGKRRRAAVEADEGPAYEIGSSEADDSAPTGLRRRESEESTPDESERAAEYEAVEREAREAEVHEAAEREAREVAEREAEAREAAEREARERRKPLTAAEIAGAASTADPEEPSGELPGRGGESEHPLEASPEEAGEDQTVSMTDGLPAAPRDLAARDLSVVAPAGTTSDVPAPTSPRRSVGVRGLRALGTVAVALGSIASLLLALGALTLALGERPAGLFDLLEPVCRTLAFGTGDDTAAVDLLVTWIIAGLAYLVIGFAVQSFTRRVTRRRSRG</sequence>
<comment type="caution">
    <text evidence="3">The sequence shown here is derived from an EMBL/GenBank/DDBJ whole genome shotgun (WGS) entry which is preliminary data.</text>
</comment>
<keyword evidence="2" id="KW-0472">Membrane</keyword>
<feature type="compositionally biased region" description="Basic and acidic residues" evidence="1">
    <location>
        <begin position="1"/>
        <end position="34"/>
    </location>
</feature>
<feature type="compositionally biased region" description="Low complexity" evidence="1">
    <location>
        <begin position="139"/>
        <end position="149"/>
    </location>
</feature>
<evidence type="ECO:0000256" key="1">
    <source>
        <dbReference type="SAM" id="MobiDB-lite"/>
    </source>
</evidence>
<keyword evidence="2" id="KW-0812">Transmembrane</keyword>
<reference evidence="3 4" key="1">
    <citation type="submission" date="2019-07" db="EMBL/GenBank/DDBJ databases">
        <authorList>
            <person name="Zhao L.H."/>
        </authorList>
    </citation>
    <scope>NUCLEOTIDE SEQUENCE [LARGE SCALE GENOMIC DNA]</scope>
    <source>
        <strain evidence="3 4">Co35</strain>
    </source>
</reference>
<name>A0A554SGT3_9ACTN</name>
<feature type="region of interest" description="Disordered" evidence="1">
    <location>
        <begin position="1"/>
        <end position="189"/>
    </location>
</feature>
<organism evidence="3 4">
    <name type="scientific">Aeromicrobium piscarium</name>
    <dbReference type="NCBI Taxonomy" id="2590901"/>
    <lineage>
        <taxon>Bacteria</taxon>
        <taxon>Bacillati</taxon>
        <taxon>Actinomycetota</taxon>
        <taxon>Actinomycetes</taxon>
        <taxon>Propionibacteriales</taxon>
        <taxon>Nocardioidaceae</taxon>
        <taxon>Aeromicrobium</taxon>
    </lineage>
</organism>
<gene>
    <name evidence="3" type="ORF">FNM00_03780</name>
</gene>
<accession>A0A554SGT3</accession>
<evidence type="ECO:0000313" key="3">
    <source>
        <dbReference type="EMBL" id="TSD65554.1"/>
    </source>
</evidence>
<evidence type="ECO:0000313" key="4">
    <source>
        <dbReference type="Proteomes" id="UP000316988"/>
    </source>
</evidence>
<feature type="transmembrane region" description="Helical" evidence="2">
    <location>
        <begin position="286"/>
        <end position="306"/>
    </location>
</feature>
<feature type="transmembrane region" description="Helical" evidence="2">
    <location>
        <begin position="229"/>
        <end position="254"/>
    </location>
</feature>
<evidence type="ECO:0000256" key="2">
    <source>
        <dbReference type="SAM" id="Phobius"/>
    </source>
</evidence>
<proteinExistence type="predicted"/>
<dbReference type="Proteomes" id="UP000316988">
    <property type="component" value="Unassembled WGS sequence"/>
</dbReference>
<dbReference type="EMBL" id="VLNT01000002">
    <property type="protein sequence ID" value="TSD65554.1"/>
    <property type="molecule type" value="Genomic_DNA"/>
</dbReference>
<dbReference type="OrthoDB" id="3749004at2"/>
<protein>
    <submittedName>
        <fullName evidence="3">Uncharacterized protein</fullName>
    </submittedName>
</protein>
<dbReference type="RefSeq" id="WP_143911675.1">
    <property type="nucleotide sequence ID" value="NZ_VLNT01000002.1"/>
</dbReference>
<dbReference type="AlphaFoldDB" id="A0A554SGT3"/>
<feature type="compositionally biased region" description="Basic and acidic residues" evidence="1">
    <location>
        <begin position="74"/>
        <end position="132"/>
    </location>
</feature>